<protein>
    <submittedName>
        <fullName evidence="1">Uncharacterized protein</fullName>
    </submittedName>
</protein>
<name>A0ACC2THG1_9FUNG</name>
<keyword evidence="2" id="KW-1185">Reference proteome</keyword>
<accession>A0ACC2THG1</accession>
<dbReference type="Proteomes" id="UP001165960">
    <property type="component" value="Unassembled WGS sequence"/>
</dbReference>
<gene>
    <name evidence="1" type="ORF">DSO57_1010136</name>
</gene>
<reference evidence="1" key="1">
    <citation type="submission" date="2022-04" db="EMBL/GenBank/DDBJ databases">
        <title>Genome of the entomopathogenic fungus Entomophthora muscae.</title>
        <authorList>
            <person name="Elya C."/>
            <person name="Lovett B.R."/>
            <person name="Lee E."/>
            <person name="Macias A.M."/>
            <person name="Hajek A.E."/>
            <person name="De Bivort B.L."/>
            <person name="Kasson M.T."/>
            <person name="De Fine Licht H.H."/>
            <person name="Stajich J.E."/>
        </authorList>
    </citation>
    <scope>NUCLEOTIDE SEQUENCE</scope>
    <source>
        <strain evidence="1">Berkeley</strain>
    </source>
</reference>
<proteinExistence type="predicted"/>
<dbReference type="EMBL" id="QTSX02002873">
    <property type="protein sequence ID" value="KAJ9074047.1"/>
    <property type="molecule type" value="Genomic_DNA"/>
</dbReference>
<evidence type="ECO:0000313" key="2">
    <source>
        <dbReference type="Proteomes" id="UP001165960"/>
    </source>
</evidence>
<sequence length="167" mass="19094">MGRRNLTKQILGVEIELQTGDIIGRVLEPRGKNIHAVEFCEPESSAQEQDEQNKDDLENNDPIFSTTLCLLPPKFRNLVWVKRGGYVVIRLYTEKDGKRTAESKIGGTIEHVLFPYHIKRLKLENKWPVEFQVPDNLSEDDENNSITGSYTNPNHRQAVTDSSSEEE</sequence>
<organism evidence="1 2">
    <name type="scientific">Entomophthora muscae</name>
    <dbReference type="NCBI Taxonomy" id="34485"/>
    <lineage>
        <taxon>Eukaryota</taxon>
        <taxon>Fungi</taxon>
        <taxon>Fungi incertae sedis</taxon>
        <taxon>Zoopagomycota</taxon>
        <taxon>Entomophthoromycotina</taxon>
        <taxon>Entomophthoromycetes</taxon>
        <taxon>Entomophthorales</taxon>
        <taxon>Entomophthoraceae</taxon>
        <taxon>Entomophthora</taxon>
    </lineage>
</organism>
<comment type="caution">
    <text evidence="1">The sequence shown here is derived from an EMBL/GenBank/DDBJ whole genome shotgun (WGS) entry which is preliminary data.</text>
</comment>
<evidence type="ECO:0000313" key="1">
    <source>
        <dbReference type="EMBL" id="KAJ9074047.1"/>
    </source>
</evidence>